<dbReference type="Proteomes" id="UP000596742">
    <property type="component" value="Unassembled WGS sequence"/>
</dbReference>
<proteinExistence type="predicted"/>
<comment type="caution">
    <text evidence="3">The sequence shown here is derived from an EMBL/GenBank/DDBJ whole genome shotgun (WGS) entry which is preliminary data.</text>
</comment>
<dbReference type="PROSITE" id="PS50222">
    <property type="entry name" value="EF_HAND_2"/>
    <property type="match status" value="1"/>
</dbReference>
<dbReference type="PROSITE" id="PS00018">
    <property type="entry name" value="EF_HAND_1"/>
    <property type="match status" value="3"/>
</dbReference>
<evidence type="ECO:0000313" key="3">
    <source>
        <dbReference type="EMBL" id="VDI54145.1"/>
    </source>
</evidence>
<accession>A0A8B6FSS3</accession>
<dbReference type="Gene3D" id="1.10.238.10">
    <property type="entry name" value="EF-hand"/>
    <property type="match status" value="1"/>
</dbReference>
<keyword evidence="1" id="KW-0106">Calcium</keyword>
<evidence type="ECO:0000313" key="4">
    <source>
        <dbReference type="Proteomes" id="UP000596742"/>
    </source>
</evidence>
<gene>
    <name evidence="3" type="ORF">MGAL_10B047810</name>
</gene>
<organism evidence="3 4">
    <name type="scientific">Mytilus galloprovincialis</name>
    <name type="common">Mediterranean mussel</name>
    <dbReference type="NCBI Taxonomy" id="29158"/>
    <lineage>
        <taxon>Eukaryota</taxon>
        <taxon>Metazoa</taxon>
        <taxon>Spiralia</taxon>
        <taxon>Lophotrochozoa</taxon>
        <taxon>Mollusca</taxon>
        <taxon>Bivalvia</taxon>
        <taxon>Autobranchia</taxon>
        <taxon>Pteriomorphia</taxon>
        <taxon>Mytilida</taxon>
        <taxon>Mytiloidea</taxon>
        <taxon>Mytilidae</taxon>
        <taxon>Mytilinae</taxon>
        <taxon>Mytilus</taxon>
    </lineage>
</organism>
<evidence type="ECO:0000259" key="2">
    <source>
        <dbReference type="PROSITE" id="PS50222"/>
    </source>
</evidence>
<dbReference type="GO" id="GO:0005509">
    <property type="term" value="F:calcium ion binding"/>
    <property type="evidence" value="ECO:0007669"/>
    <property type="project" value="InterPro"/>
</dbReference>
<reference evidence="3" key="1">
    <citation type="submission" date="2018-11" db="EMBL/GenBank/DDBJ databases">
        <authorList>
            <person name="Alioto T."/>
            <person name="Alioto T."/>
        </authorList>
    </citation>
    <scope>NUCLEOTIDE SEQUENCE</scope>
</reference>
<dbReference type="SMART" id="SM00054">
    <property type="entry name" value="EFh"/>
    <property type="match status" value="4"/>
</dbReference>
<dbReference type="InterPro" id="IPR002048">
    <property type="entry name" value="EF_hand_dom"/>
</dbReference>
<dbReference type="EMBL" id="UYJE01007375">
    <property type="protein sequence ID" value="VDI54145.1"/>
    <property type="molecule type" value="Genomic_DNA"/>
</dbReference>
<dbReference type="InterPro" id="IPR011992">
    <property type="entry name" value="EF-hand-dom_pair"/>
</dbReference>
<evidence type="ECO:0000256" key="1">
    <source>
        <dbReference type="ARBA" id="ARBA00022837"/>
    </source>
</evidence>
<feature type="domain" description="EF-hand" evidence="2">
    <location>
        <begin position="164"/>
        <end position="199"/>
    </location>
</feature>
<dbReference type="AlphaFoldDB" id="A0A8B6FSS3"/>
<protein>
    <recommendedName>
        <fullName evidence="2">EF-hand domain-containing protein</fullName>
    </recommendedName>
</protein>
<dbReference type="Pfam" id="PF13202">
    <property type="entry name" value="EF-hand_5"/>
    <property type="match status" value="1"/>
</dbReference>
<dbReference type="InterPro" id="IPR018247">
    <property type="entry name" value="EF_Hand_1_Ca_BS"/>
</dbReference>
<dbReference type="SUPFAM" id="SSF47473">
    <property type="entry name" value="EF-hand"/>
    <property type="match status" value="1"/>
</dbReference>
<dbReference type="CDD" id="cd00051">
    <property type="entry name" value="EFh"/>
    <property type="match status" value="1"/>
</dbReference>
<name>A0A8B6FSS3_MYTGA</name>
<keyword evidence="4" id="KW-1185">Reference proteome</keyword>
<sequence length="199" mass="22324">MALDWLFVGLTLANDGHINADEFSTFYANANIPGLTYSKSQWTQMFNQAMTVIDTNGNNELEMGEINRNINLESMKSLIVLCCFVSVSLAFPGMFSALTRRDSTPSVAEAIQKTTSVVNKRTIEKRRTDGVGLAFRWIDSSHNGHINADEFSTFMPGLTYRKFEWTQMFNQAMTLIDTNGNNELEMGEFRTLASMGMGK</sequence>